<feature type="region of interest" description="Disordered" evidence="1">
    <location>
        <begin position="53"/>
        <end position="86"/>
    </location>
</feature>
<comment type="caution">
    <text evidence="3">The sequence shown here is derived from an EMBL/GenBank/DDBJ whole genome shotgun (WGS) entry which is preliminary data.</text>
</comment>
<evidence type="ECO:0000313" key="4">
    <source>
        <dbReference type="Proteomes" id="UP000658613"/>
    </source>
</evidence>
<evidence type="ECO:0000256" key="2">
    <source>
        <dbReference type="SAM" id="Phobius"/>
    </source>
</evidence>
<accession>A0A931GSB0</accession>
<dbReference type="RefSeq" id="WP_196825183.1">
    <property type="nucleotide sequence ID" value="NZ_CP046980.1"/>
</dbReference>
<keyword evidence="2" id="KW-1133">Transmembrane helix</keyword>
<keyword evidence="2" id="KW-0472">Membrane</keyword>
<feature type="compositionally biased region" description="Basic and acidic residues" evidence="1">
    <location>
        <begin position="75"/>
        <end position="86"/>
    </location>
</feature>
<name>A0A931GSB0_9CORY</name>
<dbReference type="Proteomes" id="UP000658613">
    <property type="component" value="Unassembled WGS sequence"/>
</dbReference>
<dbReference type="EMBL" id="JADOUE010000001">
    <property type="protein sequence ID" value="MBG6122863.1"/>
    <property type="molecule type" value="Genomic_DNA"/>
</dbReference>
<keyword evidence="4" id="KW-1185">Reference proteome</keyword>
<sequence>MRWCAAVFALAVILGNFLAPPIIGSLKPLDPGTVDLRWTSGIDEHITLIDAPKNASPPLGTVETSFSGADSSGADSRRTDSRKVDIDNATGPDGQVFFFPFEPQRRSVKYWDAYGQVTGVLDYVGPGEGQPMSSPVTYIFSGDFARDGYAASRTVEVDAKTGRVVDMTWEHDGITDQLDEETRNALAAPIQREHQLLKALQIFALSMRLVAAIALICGVVLGVRRYR</sequence>
<organism evidence="3 4">
    <name type="scientific">Corynebacterium aquatimens</name>
    <dbReference type="NCBI Taxonomy" id="1190508"/>
    <lineage>
        <taxon>Bacteria</taxon>
        <taxon>Bacillati</taxon>
        <taxon>Actinomycetota</taxon>
        <taxon>Actinomycetes</taxon>
        <taxon>Mycobacteriales</taxon>
        <taxon>Corynebacteriaceae</taxon>
        <taxon>Corynebacterium</taxon>
    </lineage>
</organism>
<proteinExistence type="predicted"/>
<evidence type="ECO:0008006" key="5">
    <source>
        <dbReference type="Google" id="ProtNLM"/>
    </source>
</evidence>
<gene>
    <name evidence="3" type="ORF">IW254_001832</name>
</gene>
<feature type="transmembrane region" description="Helical" evidence="2">
    <location>
        <begin position="202"/>
        <end position="223"/>
    </location>
</feature>
<evidence type="ECO:0000313" key="3">
    <source>
        <dbReference type="EMBL" id="MBG6122863.1"/>
    </source>
</evidence>
<dbReference type="AlphaFoldDB" id="A0A931GSB0"/>
<keyword evidence="2" id="KW-0812">Transmembrane</keyword>
<reference evidence="3" key="1">
    <citation type="submission" date="2020-11" db="EMBL/GenBank/DDBJ databases">
        <title>Sequencing the genomes of 1000 actinobacteria strains.</title>
        <authorList>
            <person name="Klenk H.-P."/>
        </authorList>
    </citation>
    <scope>NUCLEOTIDE SEQUENCE</scope>
    <source>
        <strain evidence="3">DSM 45632</strain>
    </source>
</reference>
<evidence type="ECO:0000256" key="1">
    <source>
        <dbReference type="SAM" id="MobiDB-lite"/>
    </source>
</evidence>
<protein>
    <recommendedName>
        <fullName evidence="5">DUF3068 domain-containing protein</fullName>
    </recommendedName>
</protein>